<proteinExistence type="predicted"/>
<dbReference type="AlphaFoldDB" id="A0A6A5W7D7"/>
<feature type="region of interest" description="Disordered" evidence="1">
    <location>
        <begin position="149"/>
        <end position="178"/>
    </location>
</feature>
<name>A0A6A5W7D7_9PLEO</name>
<sequence length="214" mass="25030">MSSLFERLRAQFEQNPDAKLGFVVYRTTYEDDEAWASFLTLLTKQTIARIKSSPLAGLESRLDWNVQEDRSNLDKASFETVRDHFRKWVADDKEANHGTARHRVCVMIDEWSLDSAKNWRGDAEEFNNSGYTWVRLISRLDEGRTRYEQYDSDDEDDDEDGANENGEKKEEVEEKKDQISQCMVALSYVFPRTFELLEGPGWHNFAHPYNVVKE</sequence>
<organism evidence="2 3">
    <name type="scientific">Amniculicola lignicola CBS 123094</name>
    <dbReference type="NCBI Taxonomy" id="1392246"/>
    <lineage>
        <taxon>Eukaryota</taxon>
        <taxon>Fungi</taxon>
        <taxon>Dikarya</taxon>
        <taxon>Ascomycota</taxon>
        <taxon>Pezizomycotina</taxon>
        <taxon>Dothideomycetes</taxon>
        <taxon>Pleosporomycetidae</taxon>
        <taxon>Pleosporales</taxon>
        <taxon>Amniculicolaceae</taxon>
        <taxon>Amniculicola</taxon>
    </lineage>
</organism>
<dbReference type="Proteomes" id="UP000799779">
    <property type="component" value="Unassembled WGS sequence"/>
</dbReference>
<dbReference type="EMBL" id="ML977621">
    <property type="protein sequence ID" value="KAF1996774.1"/>
    <property type="molecule type" value="Genomic_DNA"/>
</dbReference>
<evidence type="ECO:0000313" key="2">
    <source>
        <dbReference type="EMBL" id="KAF1996774.1"/>
    </source>
</evidence>
<protein>
    <submittedName>
        <fullName evidence="2">Uncharacterized protein</fullName>
    </submittedName>
</protein>
<keyword evidence="3" id="KW-1185">Reference proteome</keyword>
<feature type="compositionally biased region" description="Basic and acidic residues" evidence="1">
    <location>
        <begin position="165"/>
        <end position="178"/>
    </location>
</feature>
<gene>
    <name evidence="2" type="ORF">P154DRAFT_537710</name>
</gene>
<accession>A0A6A5W7D7</accession>
<feature type="compositionally biased region" description="Acidic residues" evidence="1">
    <location>
        <begin position="150"/>
        <end position="162"/>
    </location>
</feature>
<evidence type="ECO:0000313" key="3">
    <source>
        <dbReference type="Proteomes" id="UP000799779"/>
    </source>
</evidence>
<evidence type="ECO:0000256" key="1">
    <source>
        <dbReference type="SAM" id="MobiDB-lite"/>
    </source>
</evidence>
<dbReference type="OrthoDB" id="4424523at2759"/>
<reference evidence="2" key="1">
    <citation type="journal article" date="2020" name="Stud. Mycol.">
        <title>101 Dothideomycetes genomes: a test case for predicting lifestyles and emergence of pathogens.</title>
        <authorList>
            <person name="Haridas S."/>
            <person name="Albert R."/>
            <person name="Binder M."/>
            <person name="Bloem J."/>
            <person name="Labutti K."/>
            <person name="Salamov A."/>
            <person name="Andreopoulos B."/>
            <person name="Baker S."/>
            <person name="Barry K."/>
            <person name="Bills G."/>
            <person name="Bluhm B."/>
            <person name="Cannon C."/>
            <person name="Castanera R."/>
            <person name="Culley D."/>
            <person name="Daum C."/>
            <person name="Ezra D."/>
            <person name="Gonzalez J."/>
            <person name="Henrissat B."/>
            <person name="Kuo A."/>
            <person name="Liang C."/>
            <person name="Lipzen A."/>
            <person name="Lutzoni F."/>
            <person name="Magnuson J."/>
            <person name="Mondo S."/>
            <person name="Nolan M."/>
            <person name="Ohm R."/>
            <person name="Pangilinan J."/>
            <person name="Park H.-J."/>
            <person name="Ramirez L."/>
            <person name="Alfaro M."/>
            <person name="Sun H."/>
            <person name="Tritt A."/>
            <person name="Yoshinaga Y."/>
            <person name="Zwiers L.-H."/>
            <person name="Turgeon B."/>
            <person name="Goodwin S."/>
            <person name="Spatafora J."/>
            <person name="Crous P."/>
            <person name="Grigoriev I."/>
        </authorList>
    </citation>
    <scope>NUCLEOTIDE SEQUENCE</scope>
    <source>
        <strain evidence="2">CBS 123094</strain>
    </source>
</reference>